<sequence>MFMKLKISCPGAIFAIITLAANPALAQTISRDSVIRTDYICERGVVVPVTYIHAGEEPAFAVINAEGKMVVLQWHDALKKYVAMDEQDSYRWNEKDGQAVLTHLEADDSAKEITLLSACRANDSEQ</sequence>
<dbReference type="Gene3D" id="2.40.128.200">
    <property type="match status" value="1"/>
</dbReference>
<comment type="caution">
    <text evidence="2">The sequence shown here is derived from an EMBL/GenBank/DDBJ whole genome shotgun (WGS) entry which is preliminary data.</text>
</comment>
<accession>A0A256FYI2</accession>
<feature type="chain" id="PRO_5013236967" evidence="1">
    <location>
        <begin position="27"/>
        <end position="126"/>
    </location>
</feature>
<reference evidence="2 3" key="1">
    <citation type="submission" date="2017-07" db="EMBL/GenBank/DDBJ databases">
        <title>Phylogenetic study on the rhizospheric bacterium Ochrobactrum sp. A44.</title>
        <authorList>
            <person name="Krzyzanowska D.M."/>
            <person name="Ossowicki A."/>
            <person name="Rajewska M."/>
            <person name="Maciag T."/>
            <person name="Kaczynski Z."/>
            <person name="Czerwicka M."/>
            <person name="Jafra S."/>
        </authorList>
    </citation>
    <scope>NUCLEOTIDE SEQUENCE [LARGE SCALE GENOMIC DNA]</scope>
    <source>
        <strain evidence="2 3">DSM 7216</strain>
    </source>
</reference>
<dbReference type="InterPro" id="IPR036328">
    <property type="entry name" value="MliC_sf"/>
</dbReference>
<evidence type="ECO:0000256" key="1">
    <source>
        <dbReference type="SAM" id="SignalP"/>
    </source>
</evidence>
<dbReference type="Proteomes" id="UP000215590">
    <property type="component" value="Unassembled WGS sequence"/>
</dbReference>
<protein>
    <submittedName>
        <fullName evidence="2">Membrane-bound lysozyme-inhibitor of c-type lysozyme family protein</fullName>
    </submittedName>
</protein>
<evidence type="ECO:0000313" key="2">
    <source>
        <dbReference type="EMBL" id="OYR19903.1"/>
    </source>
</evidence>
<proteinExistence type="predicted"/>
<dbReference type="AlphaFoldDB" id="A0A256FYI2"/>
<keyword evidence="1" id="KW-0732">Signal</keyword>
<dbReference type="EMBL" id="NNRJ01000015">
    <property type="protein sequence ID" value="OYR19903.1"/>
    <property type="molecule type" value="Genomic_DNA"/>
</dbReference>
<feature type="signal peptide" evidence="1">
    <location>
        <begin position="1"/>
        <end position="26"/>
    </location>
</feature>
<evidence type="ECO:0000313" key="3">
    <source>
        <dbReference type="Proteomes" id="UP000215590"/>
    </source>
</evidence>
<gene>
    <name evidence="2" type="ORF">CEV31_1322</name>
</gene>
<name>A0A256FYI2_9HYPH</name>
<organism evidence="2 3">
    <name type="scientific">Brucella thiophenivorans</name>
    <dbReference type="NCBI Taxonomy" id="571255"/>
    <lineage>
        <taxon>Bacteria</taxon>
        <taxon>Pseudomonadati</taxon>
        <taxon>Pseudomonadota</taxon>
        <taxon>Alphaproteobacteria</taxon>
        <taxon>Hyphomicrobiales</taxon>
        <taxon>Brucellaceae</taxon>
        <taxon>Brucella/Ochrobactrum group</taxon>
        <taxon>Brucella</taxon>
    </lineage>
</organism>
<keyword evidence="3" id="KW-1185">Reference proteome</keyword>